<organism evidence="4 5">
    <name type="scientific">Stylosanthes scabra</name>
    <dbReference type="NCBI Taxonomy" id="79078"/>
    <lineage>
        <taxon>Eukaryota</taxon>
        <taxon>Viridiplantae</taxon>
        <taxon>Streptophyta</taxon>
        <taxon>Embryophyta</taxon>
        <taxon>Tracheophyta</taxon>
        <taxon>Spermatophyta</taxon>
        <taxon>Magnoliopsida</taxon>
        <taxon>eudicotyledons</taxon>
        <taxon>Gunneridae</taxon>
        <taxon>Pentapetalae</taxon>
        <taxon>rosids</taxon>
        <taxon>fabids</taxon>
        <taxon>Fabales</taxon>
        <taxon>Fabaceae</taxon>
        <taxon>Papilionoideae</taxon>
        <taxon>50 kb inversion clade</taxon>
        <taxon>dalbergioids sensu lato</taxon>
        <taxon>Dalbergieae</taxon>
        <taxon>Pterocarpus clade</taxon>
        <taxon>Stylosanthes</taxon>
    </lineage>
</organism>
<name>A0ABU6S5B9_9FABA</name>
<dbReference type="Proteomes" id="UP001341840">
    <property type="component" value="Unassembled WGS sequence"/>
</dbReference>
<keyword evidence="3" id="KW-0687">Ribonucleoprotein</keyword>
<evidence type="ECO:0000313" key="5">
    <source>
        <dbReference type="Proteomes" id="UP001341840"/>
    </source>
</evidence>
<dbReference type="InterPro" id="IPR012678">
    <property type="entry name" value="Ribosomal_uL23/eL15/eS24_sf"/>
</dbReference>
<keyword evidence="5" id="KW-1185">Reference proteome</keyword>
<gene>
    <name evidence="4" type="ORF">PIB30_010565</name>
</gene>
<dbReference type="InterPro" id="IPR012677">
    <property type="entry name" value="Nucleotide-bd_a/b_plait_sf"/>
</dbReference>
<keyword evidence="2" id="KW-0689">Ribosomal protein</keyword>
<proteinExistence type="inferred from homology"/>
<dbReference type="SUPFAM" id="SSF54189">
    <property type="entry name" value="Ribosomal proteins S24e, L23 and L15e"/>
    <property type="match status" value="1"/>
</dbReference>
<dbReference type="InterPro" id="IPR013025">
    <property type="entry name" value="Ribosomal_uL23-like"/>
</dbReference>
<comment type="similarity">
    <text evidence="1">Belongs to the universal ribosomal protein uL23 family.</text>
</comment>
<evidence type="ECO:0000313" key="4">
    <source>
        <dbReference type="EMBL" id="MED6131512.1"/>
    </source>
</evidence>
<evidence type="ECO:0000256" key="2">
    <source>
        <dbReference type="ARBA" id="ARBA00022980"/>
    </source>
</evidence>
<dbReference type="Gene3D" id="3.30.70.330">
    <property type="match status" value="1"/>
</dbReference>
<protein>
    <recommendedName>
        <fullName evidence="6">50S ribosomal protein L23, chloroplastic</fullName>
    </recommendedName>
</protein>
<dbReference type="PANTHER" id="PTHR12059">
    <property type="entry name" value="RIBOSOMAL PROTEIN L23-RELATED"/>
    <property type="match status" value="1"/>
</dbReference>
<evidence type="ECO:0008006" key="6">
    <source>
        <dbReference type="Google" id="ProtNLM"/>
    </source>
</evidence>
<dbReference type="PANTHER" id="PTHR12059:SF8">
    <property type="entry name" value="50S RIBOSOMAL PROTEIN L23"/>
    <property type="match status" value="1"/>
</dbReference>
<reference evidence="4 5" key="1">
    <citation type="journal article" date="2023" name="Plants (Basel)">
        <title>Bridging the Gap: Combining Genomics and Transcriptomics Approaches to Understand Stylosanthes scabra, an Orphan Legume from the Brazilian Caatinga.</title>
        <authorList>
            <person name="Ferreira-Neto J.R.C."/>
            <person name="da Silva M.D."/>
            <person name="Binneck E."/>
            <person name="de Melo N.F."/>
            <person name="da Silva R.H."/>
            <person name="de Melo A.L.T.M."/>
            <person name="Pandolfi V."/>
            <person name="Bustamante F.O."/>
            <person name="Brasileiro-Vidal A.C."/>
            <person name="Benko-Iseppon A.M."/>
        </authorList>
    </citation>
    <scope>NUCLEOTIDE SEQUENCE [LARGE SCALE GENOMIC DNA]</scope>
    <source>
        <tissue evidence="4">Leaves</tissue>
    </source>
</reference>
<evidence type="ECO:0000256" key="1">
    <source>
        <dbReference type="ARBA" id="ARBA00006700"/>
    </source>
</evidence>
<dbReference type="EMBL" id="JASCZI010060440">
    <property type="protein sequence ID" value="MED6131512.1"/>
    <property type="molecule type" value="Genomic_DNA"/>
</dbReference>
<evidence type="ECO:0000256" key="3">
    <source>
        <dbReference type="ARBA" id="ARBA00023274"/>
    </source>
</evidence>
<dbReference type="Pfam" id="PF00276">
    <property type="entry name" value="Ribosomal_L23"/>
    <property type="match status" value="1"/>
</dbReference>
<sequence>MAHIANIPLIPLMPTSSNNINNVQEIAFKTVPSATKLEIKHLLQSFYGLDVQKVRTLNMKGKTKRVSFAKDDSLLLNKPQYKKAYVTLKNPLSNYPIFYPSPATIVYDEYMKKNKKMMALR</sequence>
<accession>A0ABU6S5B9</accession>
<comment type="caution">
    <text evidence="4">The sequence shown here is derived from an EMBL/GenBank/DDBJ whole genome shotgun (WGS) entry which is preliminary data.</text>
</comment>